<evidence type="ECO:0000313" key="4">
    <source>
        <dbReference type="Proteomes" id="UP000291189"/>
    </source>
</evidence>
<dbReference type="Gene3D" id="3.60.15.10">
    <property type="entry name" value="Ribonuclease Z/Hydroxyacylglutathione hydrolase-like"/>
    <property type="match status" value="1"/>
</dbReference>
<keyword evidence="4" id="KW-1185">Reference proteome</keyword>
<dbReference type="Proteomes" id="UP000291189">
    <property type="component" value="Unassembled WGS sequence"/>
</dbReference>
<accession>A0A4Q5J5W3</accession>
<evidence type="ECO:0000259" key="2">
    <source>
        <dbReference type="Pfam" id="PF12706"/>
    </source>
</evidence>
<dbReference type="AlphaFoldDB" id="A0A4Q5J5W3"/>
<dbReference type="PANTHER" id="PTHR43546">
    <property type="entry name" value="UPF0173 METAL-DEPENDENT HYDROLASE MJ1163-RELATED"/>
    <property type="match status" value="1"/>
</dbReference>
<dbReference type="Pfam" id="PF12706">
    <property type="entry name" value="Lactamase_B_2"/>
    <property type="match status" value="1"/>
</dbReference>
<dbReference type="PANTHER" id="PTHR43546:SF3">
    <property type="entry name" value="UPF0173 METAL-DEPENDENT HYDROLASE MJ1163"/>
    <property type="match status" value="1"/>
</dbReference>
<comment type="caution">
    <text evidence="3">The sequence shown here is derived from an EMBL/GenBank/DDBJ whole genome shotgun (WGS) entry which is preliminary data.</text>
</comment>
<protein>
    <submittedName>
        <fullName evidence="3">MBL fold metallo-hydrolase</fullName>
    </submittedName>
</protein>
<evidence type="ECO:0000256" key="1">
    <source>
        <dbReference type="SAM" id="MobiDB-lite"/>
    </source>
</evidence>
<dbReference type="InterPro" id="IPR036866">
    <property type="entry name" value="RibonucZ/Hydroxyglut_hydro"/>
</dbReference>
<dbReference type="InterPro" id="IPR001279">
    <property type="entry name" value="Metallo-B-lactamas"/>
</dbReference>
<name>A0A4Q5J5W3_9ACTN</name>
<dbReference type="EMBL" id="SDPU01000020">
    <property type="protein sequence ID" value="RYU12915.1"/>
    <property type="molecule type" value="Genomic_DNA"/>
</dbReference>
<keyword evidence="3" id="KW-0378">Hydrolase</keyword>
<reference evidence="3 4" key="1">
    <citation type="submission" date="2019-01" db="EMBL/GenBank/DDBJ databases">
        <title>Nocardioides guangzhouensis sp. nov., an actinobacterium isolated from soil.</title>
        <authorList>
            <person name="Fu Y."/>
            <person name="Cai Y."/>
            <person name="Lin Z."/>
            <person name="Chen P."/>
        </authorList>
    </citation>
    <scope>NUCLEOTIDE SEQUENCE [LARGE SCALE GENOMIC DNA]</scope>
    <source>
        <strain evidence="3 4">NBRC 105384</strain>
    </source>
</reference>
<sequence>MRSWVPPRPTCRSPYERRSGSPSPEAGEVGEAVARCAVDVVTVTWLGHSTIVLDVAGRRLVTDPLLARHNGPLRRRGPTPAAAAWAGTDVVLLSHLHHDHAELGSLRRLPDVPVLTGPANARWLRRKGLRGVGLHDEWYDAGDGVRVRLVDAVHHTRPMPHRPNDANGHLVTTPHGTIWFAGDTGLHAGMATLPDLADATSIDLALVPIGGWGPRLPAGHLGPEEAATACALARVRCAVPVHWGTLHFPVAQRFGSWMDDAAPAFREAVRRTAPDCRVLTLAPGGSAHVPLADGPVP</sequence>
<feature type="region of interest" description="Disordered" evidence="1">
    <location>
        <begin position="1"/>
        <end position="29"/>
    </location>
</feature>
<feature type="domain" description="Metallo-beta-lactamase" evidence="2">
    <location>
        <begin position="58"/>
        <end position="243"/>
    </location>
</feature>
<proteinExistence type="predicted"/>
<dbReference type="InterPro" id="IPR050114">
    <property type="entry name" value="UPF0173_UPF0282_UlaG_hydrolase"/>
</dbReference>
<gene>
    <name evidence="3" type="ORF">ETU37_08140</name>
</gene>
<dbReference type="OrthoDB" id="9805728at2"/>
<evidence type="ECO:0000313" key="3">
    <source>
        <dbReference type="EMBL" id="RYU12915.1"/>
    </source>
</evidence>
<dbReference type="GO" id="GO:0016787">
    <property type="term" value="F:hydrolase activity"/>
    <property type="evidence" value="ECO:0007669"/>
    <property type="project" value="UniProtKB-KW"/>
</dbReference>
<organism evidence="3 4">
    <name type="scientific">Nocardioides iriomotensis</name>
    <dbReference type="NCBI Taxonomy" id="715784"/>
    <lineage>
        <taxon>Bacteria</taxon>
        <taxon>Bacillati</taxon>
        <taxon>Actinomycetota</taxon>
        <taxon>Actinomycetes</taxon>
        <taxon>Propionibacteriales</taxon>
        <taxon>Nocardioidaceae</taxon>
        <taxon>Nocardioides</taxon>
    </lineage>
</organism>
<dbReference type="SUPFAM" id="SSF56281">
    <property type="entry name" value="Metallo-hydrolase/oxidoreductase"/>
    <property type="match status" value="1"/>
</dbReference>